<dbReference type="RefSeq" id="WP_075074339.1">
    <property type="nucleotide sequence ID" value="NZ_DF967972.1"/>
</dbReference>
<dbReference type="Proteomes" id="UP000055060">
    <property type="component" value="Unassembled WGS sequence"/>
</dbReference>
<protein>
    <recommendedName>
        <fullName evidence="2">Histidine kinase N-terminal 7TM region domain-containing protein</fullName>
    </recommendedName>
</protein>
<keyword evidence="1" id="KW-0472">Membrane</keyword>
<feature type="transmembrane region" description="Helical" evidence="1">
    <location>
        <begin position="114"/>
        <end position="139"/>
    </location>
</feature>
<dbReference type="Pfam" id="PF16927">
    <property type="entry name" value="HisKA_7TM"/>
    <property type="match status" value="1"/>
</dbReference>
<dbReference type="STRING" id="360412.LARV_02924"/>
<organism evidence="3">
    <name type="scientific">Longilinea arvoryzae</name>
    <dbReference type="NCBI Taxonomy" id="360412"/>
    <lineage>
        <taxon>Bacteria</taxon>
        <taxon>Bacillati</taxon>
        <taxon>Chloroflexota</taxon>
        <taxon>Anaerolineae</taxon>
        <taxon>Anaerolineales</taxon>
        <taxon>Anaerolineaceae</taxon>
        <taxon>Longilinea</taxon>
    </lineage>
</organism>
<feature type="transmembrane region" description="Helical" evidence="1">
    <location>
        <begin position="44"/>
        <end position="64"/>
    </location>
</feature>
<name>A0A0S7BBQ9_9CHLR</name>
<keyword evidence="1" id="KW-0812">Transmembrane</keyword>
<reference evidence="3" key="1">
    <citation type="submission" date="2015-07" db="EMBL/GenBank/DDBJ databases">
        <title>Draft Genome Sequences of Anaerolinea thermolimosa IMO-1, Bellilinea caldifistulae GOMI-1, Leptolinea tardivitalis YMTK-2, Levilinea saccharolytica KIBI-1,Longilinea arvoryzae KOME-1, Previously Described as Members of the Anaerolineaceae (Chloroflexi).</title>
        <authorList>
            <person name="Sekiguchi Y."/>
            <person name="Ohashi A."/>
            <person name="Matsuura N."/>
            <person name="Tourlousse M.D."/>
        </authorList>
    </citation>
    <scope>NUCLEOTIDE SEQUENCE [LARGE SCALE GENOMIC DNA]</scope>
    <source>
        <strain evidence="3">KOME-1</strain>
    </source>
</reference>
<keyword evidence="1" id="KW-1133">Transmembrane helix</keyword>
<evidence type="ECO:0000259" key="2">
    <source>
        <dbReference type="Pfam" id="PF16927"/>
    </source>
</evidence>
<dbReference type="InterPro" id="IPR031621">
    <property type="entry name" value="HisKA_7TM"/>
</dbReference>
<accession>A0A0S7BBQ9</accession>
<dbReference type="AlphaFoldDB" id="A0A0S7BBQ9"/>
<evidence type="ECO:0000313" key="3">
    <source>
        <dbReference type="EMBL" id="GAP15143.1"/>
    </source>
</evidence>
<feature type="transmembrane region" description="Helical" evidence="1">
    <location>
        <begin position="159"/>
        <end position="176"/>
    </location>
</feature>
<feature type="transmembrane region" description="Helical" evidence="1">
    <location>
        <begin position="19"/>
        <end position="37"/>
    </location>
</feature>
<keyword evidence="4" id="KW-1185">Reference proteome</keyword>
<gene>
    <name evidence="3" type="ORF">LARV_02924</name>
</gene>
<sequence length="637" mass="71658">MGITWQDSLLLILKTTSQILTAGIAITAFSLLLYALTFNLRDQVARSFAVIMLCVVIIFTSEAISSISTQIAVLDFWGRVEWVGIVLLPPSYLQFSDTVLSTTGKVSRWRRRWAVRLTFLASLVFLAALPFPSIFGYLVTDRPPAPHFTISFLTDLFTIFYLVVMALAWFTFMRALRRTVTPTSRRRMIYLLFGAAAPALGGFPYLLYGSEIAAQHPLLFWSVSVLTSLLVGTLIIVMAYAVAFFGVSWPDRVVRARLFKWIMRGPVTASFTLTFATLVRRAGEMYGNATYTAAVPIVMVGTVLLFEHLITVFGPLAERFLFYGRDSESMELLHLLQDRMLSRDDLRQFLETVLAAVCDQLQAPGAYLASLNGDQMELVVTIGKTRFEGKQVSNALSALMAQKEDFPQLFQWGDDLLVPITNGEEEGKFQLLGLLGVSQMAKLPADEEQSAALTLLTERAKLALRDWHLQEQVFKSLESLSPQVEYIQRLRAAGSYDQSNVLEESSNLNGDLTQWVRDALTHYWGGPKLTDSPLANLRVVKDAIENHEGSTANGVRAILRAAIERNRPEGERRFTGEWILYNILDMKFVEGKKVREIASRLSMSEADLYRKQRIAIEAVARTIQDMEQETYHESLDH</sequence>
<feature type="transmembrane region" description="Helical" evidence="1">
    <location>
        <begin position="219"/>
        <end position="249"/>
    </location>
</feature>
<feature type="transmembrane region" description="Helical" evidence="1">
    <location>
        <begin position="76"/>
        <end position="93"/>
    </location>
</feature>
<dbReference type="EMBL" id="DF967972">
    <property type="protein sequence ID" value="GAP15143.1"/>
    <property type="molecule type" value="Genomic_DNA"/>
</dbReference>
<feature type="transmembrane region" description="Helical" evidence="1">
    <location>
        <begin position="291"/>
        <end position="317"/>
    </location>
</feature>
<dbReference type="OrthoDB" id="144042at2"/>
<dbReference type="SUPFAM" id="SSF55781">
    <property type="entry name" value="GAF domain-like"/>
    <property type="match status" value="1"/>
</dbReference>
<proteinExistence type="predicted"/>
<evidence type="ECO:0000313" key="4">
    <source>
        <dbReference type="Proteomes" id="UP000055060"/>
    </source>
</evidence>
<feature type="transmembrane region" description="Helical" evidence="1">
    <location>
        <begin position="188"/>
        <end position="207"/>
    </location>
</feature>
<feature type="domain" description="Histidine kinase N-terminal 7TM region" evidence="2">
    <location>
        <begin position="25"/>
        <end position="219"/>
    </location>
</feature>
<evidence type="ECO:0000256" key="1">
    <source>
        <dbReference type="SAM" id="Phobius"/>
    </source>
</evidence>